<organism evidence="1 2">
    <name type="scientific">Penicillium concentricum</name>
    <dbReference type="NCBI Taxonomy" id="293559"/>
    <lineage>
        <taxon>Eukaryota</taxon>
        <taxon>Fungi</taxon>
        <taxon>Dikarya</taxon>
        <taxon>Ascomycota</taxon>
        <taxon>Pezizomycotina</taxon>
        <taxon>Eurotiomycetes</taxon>
        <taxon>Eurotiomycetidae</taxon>
        <taxon>Eurotiales</taxon>
        <taxon>Aspergillaceae</taxon>
        <taxon>Penicillium</taxon>
    </lineage>
</organism>
<dbReference type="OrthoDB" id="4368470at2759"/>
<keyword evidence="2" id="KW-1185">Reference proteome</keyword>
<proteinExistence type="predicted"/>
<dbReference type="RefSeq" id="XP_056583149.1">
    <property type="nucleotide sequence ID" value="XM_056719014.1"/>
</dbReference>
<gene>
    <name evidence="1" type="ORF">N7517_001284</name>
</gene>
<dbReference type="GeneID" id="81458197"/>
<name>A0A9W9SRI6_9EURO</name>
<dbReference type="AlphaFoldDB" id="A0A9W9SRI6"/>
<reference evidence="1" key="1">
    <citation type="submission" date="2022-12" db="EMBL/GenBank/DDBJ databases">
        <authorList>
            <person name="Petersen C."/>
        </authorList>
    </citation>
    <scope>NUCLEOTIDE SEQUENCE</scope>
    <source>
        <strain evidence="1">IBT 3081</strain>
    </source>
</reference>
<evidence type="ECO:0000313" key="2">
    <source>
        <dbReference type="Proteomes" id="UP001147752"/>
    </source>
</evidence>
<comment type="caution">
    <text evidence="1">The sequence shown here is derived from an EMBL/GenBank/DDBJ whole genome shotgun (WGS) entry which is preliminary data.</text>
</comment>
<protein>
    <submittedName>
        <fullName evidence="1">Uncharacterized protein</fullName>
    </submittedName>
</protein>
<accession>A0A9W9SRI6</accession>
<evidence type="ECO:0000313" key="1">
    <source>
        <dbReference type="EMBL" id="KAJ5383373.1"/>
    </source>
</evidence>
<dbReference type="Proteomes" id="UP001147752">
    <property type="component" value="Unassembled WGS sequence"/>
</dbReference>
<reference evidence="1" key="2">
    <citation type="journal article" date="2023" name="IMA Fungus">
        <title>Comparative genomic study of the Penicillium genus elucidates a diverse pangenome and 15 lateral gene transfer events.</title>
        <authorList>
            <person name="Petersen C."/>
            <person name="Sorensen T."/>
            <person name="Nielsen M.R."/>
            <person name="Sondergaard T.E."/>
            <person name="Sorensen J.L."/>
            <person name="Fitzpatrick D.A."/>
            <person name="Frisvad J.C."/>
            <person name="Nielsen K.L."/>
        </authorList>
    </citation>
    <scope>NUCLEOTIDE SEQUENCE</scope>
    <source>
        <strain evidence="1">IBT 3081</strain>
    </source>
</reference>
<dbReference type="EMBL" id="JAPZBT010000001">
    <property type="protein sequence ID" value="KAJ5383373.1"/>
    <property type="molecule type" value="Genomic_DNA"/>
</dbReference>
<sequence>MPNYTHEAPHTWCHKQLFRWHIDGQLSAAKVLDVMVTASPCVVARNPPYVDNQKEPDTAVTCLGSPTLHEPMVVIEVGFSEPYVSLVEDVKLWLEGVRVHTRKVILVKFFRRRLGAAGIIELWGRNSAGSAYMIWSNRISLIHGPPERPIYLPKDDLSNGAVDPESRNDRLEFHIPSLRSIITKMGLNRVGLTPLP</sequence>